<accession>A0ABR3VVJ7</accession>
<proteinExistence type="predicted"/>
<gene>
    <name evidence="3" type="primary">BFR1</name>
    <name evidence="3" type="ORF">Daus18300_014359</name>
</gene>
<evidence type="ECO:0000256" key="2">
    <source>
        <dbReference type="SAM" id="MobiDB-lite"/>
    </source>
</evidence>
<feature type="region of interest" description="Disordered" evidence="2">
    <location>
        <begin position="1"/>
        <end position="21"/>
    </location>
</feature>
<feature type="region of interest" description="Disordered" evidence="2">
    <location>
        <begin position="48"/>
        <end position="70"/>
    </location>
</feature>
<dbReference type="PANTHER" id="PTHR31027">
    <property type="entry name" value="NUCLEAR SEGREGATION PROTEIN BFR1"/>
    <property type="match status" value="1"/>
</dbReference>
<feature type="compositionally biased region" description="Polar residues" evidence="2">
    <location>
        <begin position="456"/>
        <end position="467"/>
    </location>
</feature>
<feature type="region of interest" description="Disordered" evidence="2">
    <location>
        <begin position="411"/>
        <end position="495"/>
    </location>
</feature>
<evidence type="ECO:0000313" key="3">
    <source>
        <dbReference type="EMBL" id="KAL1846093.1"/>
    </source>
</evidence>
<feature type="compositionally biased region" description="Basic residues" evidence="2">
    <location>
        <begin position="359"/>
        <end position="368"/>
    </location>
</feature>
<keyword evidence="1" id="KW-0175">Coiled coil</keyword>
<feature type="coiled-coil region" evidence="1">
    <location>
        <begin position="257"/>
        <end position="286"/>
    </location>
</feature>
<comment type="caution">
    <text evidence="3">The sequence shown here is derived from an EMBL/GenBank/DDBJ whole genome shotgun (WGS) entry which is preliminary data.</text>
</comment>
<feature type="compositionally biased region" description="Basic and acidic residues" evidence="2">
    <location>
        <begin position="468"/>
        <end position="495"/>
    </location>
</feature>
<sequence>MADTAAAAAPAPTKPTKPDEALYKENLAKAEKEHTDVMTKYNAIKHKIELASPNKNSDNPTAKRRSELLDQLKEIRTKQGAGKNSRTAKLDQIKRLDEQLKARNKELKATKDLAKYDSEEKLDAAIQGLRAEIGSGKLKLVEEKQMVQEIDTLTRSRKQFGVIKEQQKGADDLRAKIQEIKDGMNDPEAKELSEKYTSLQTELDAIKAEQDEAYKGLSSLRDERTKLQAQQREKFETIKKIKDEYYGQRKAFQAYDREQKQKAWERSRAERERIEKERKLERAQKMLTEASDPAFLDEIRRANSLLQYFDPSFVAEKAPLQASTNLQAQADRKVDGSDIKGTKILSKKDREEDFFPAQKKGKKGKKHNATATKSTFNCPPSVLEDCSYLGIDPPMSADEVPGVVEKTRAKLDQWKSDQATQTQKNIEKAKKEIEKIEAEEAKEKEGKKSSPGPATPNGNGAASNGETSGDKVEEVTEKVEKATIEDKEGEAVAAA</sequence>
<keyword evidence="4" id="KW-1185">Reference proteome</keyword>
<dbReference type="EMBL" id="JAWRVE010000280">
    <property type="protein sequence ID" value="KAL1846093.1"/>
    <property type="molecule type" value="Genomic_DNA"/>
</dbReference>
<dbReference type="InterPro" id="IPR039604">
    <property type="entry name" value="Bfr1"/>
</dbReference>
<dbReference type="PANTHER" id="PTHR31027:SF2">
    <property type="entry name" value="LEBERCILIN DOMAIN-CONTAINING PROTEIN"/>
    <property type="match status" value="1"/>
</dbReference>
<dbReference type="Proteomes" id="UP001583177">
    <property type="component" value="Unassembled WGS sequence"/>
</dbReference>
<organism evidence="3 4">
    <name type="scientific">Diaporthe australafricana</name>
    <dbReference type="NCBI Taxonomy" id="127596"/>
    <lineage>
        <taxon>Eukaryota</taxon>
        <taxon>Fungi</taxon>
        <taxon>Dikarya</taxon>
        <taxon>Ascomycota</taxon>
        <taxon>Pezizomycotina</taxon>
        <taxon>Sordariomycetes</taxon>
        <taxon>Sordariomycetidae</taxon>
        <taxon>Diaporthales</taxon>
        <taxon>Diaporthaceae</taxon>
        <taxon>Diaporthe</taxon>
    </lineage>
</organism>
<feature type="region of interest" description="Disordered" evidence="2">
    <location>
        <begin position="350"/>
        <end position="377"/>
    </location>
</feature>
<reference evidence="3 4" key="1">
    <citation type="journal article" date="2024" name="IMA Fungus">
        <title>IMA Genome - F19 : A genome assembly and annotation guide to empower mycologists, including annotated draft genome sequences of Ceratocystis pirilliformis, Diaporthe australafricana, Fusarium ophioides, Paecilomyces lecythidis, and Sporothrix stenoceras.</title>
        <authorList>
            <person name="Aylward J."/>
            <person name="Wilson A.M."/>
            <person name="Visagie C.M."/>
            <person name="Spraker J."/>
            <person name="Barnes I."/>
            <person name="Buitendag C."/>
            <person name="Ceriani C."/>
            <person name="Del Mar Angel L."/>
            <person name="du Plessis D."/>
            <person name="Fuchs T."/>
            <person name="Gasser K."/>
            <person name="Kramer D."/>
            <person name="Li W."/>
            <person name="Munsamy K."/>
            <person name="Piso A."/>
            <person name="Price J.L."/>
            <person name="Sonnekus B."/>
            <person name="Thomas C."/>
            <person name="van der Nest A."/>
            <person name="van Dijk A."/>
            <person name="van Heerden A."/>
            <person name="van Vuuren N."/>
            <person name="Yilmaz N."/>
            <person name="Duong T.A."/>
            <person name="van der Merwe N.A."/>
            <person name="Wingfield M.J."/>
            <person name="Wingfield B.D."/>
        </authorList>
    </citation>
    <scope>NUCLEOTIDE SEQUENCE [LARGE SCALE GENOMIC DNA]</scope>
    <source>
        <strain evidence="3 4">CMW 18300</strain>
    </source>
</reference>
<evidence type="ECO:0000256" key="1">
    <source>
        <dbReference type="SAM" id="Coils"/>
    </source>
</evidence>
<name>A0ABR3VVJ7_9PEZI</name>
<feature type="compositionally biased region" description="Basic and acidic residues" evidence="2">
    <location>
        <begin position="425"/>
        <end position="448"/>
    </location>
</feature>
<feature type="coiled-coil region" evidence="1">
    <location>
        <begin position="163"/>
        <end position="209"/>
    </location>
</feature>
<feature type="compositionally biased region" description="Low complexity" evidence="2">
    <location>
        <begin position="1"/>
        <end position="11"/>
    </location>
</feature>
<protein>
    <submittedName>
        <fullName evidence="3">Multicopy suppressor of BFA (Brefeldin A)</fullName>
    </submittedName>
</protein>
<evidence type="ECO:0000313" key="4">
    <source>
        <dbReference type="Proteomes" id="UP001583177"/>
    </source>
</evidence>